<sequence length="234" mass="26670">MKNLLTIFFLTVSLSSSQVQSQQLIEQTAQKVGIETSKIFSKLATFQSFKNGTLIIIPEIAEEGDGYGILNSHIILLDDKTGEVKAKFSGQKDWHLDAVSIDKIEIEPKLYQLSETIVAYGLKLYHSNQSRPNPYSSTELSLYALEGNKLNRVLKDFPIKTFNGETNTTCKGEFEEHCKNIQVLDTYSNEFADLKFTNEIELSERNEDCEKIKTETKTELQFLKYENGEYKNVL</sequence>
<evidence type="ECO:0008006" key="3">
    <source>
        <dbReference type="Google" id="ProtNLM"/>
    </source>
</evidence>
<dbReference type="Proteomes" id="UP001597100">
    <property type="component" value="Unassembled WGS sequence"/>
</dbReference>
<dbReference type="RefSeq" id="WP_380736375.1">
    <property type="nucleotide sequence ID" value="NZ_JBHTJP010000003.1"/>
</dbReference>
<keyword evidence="2" id="KW-1185">Reference proteome</keyword>
<dbReference type="EMBL" id="JBHTJP010000003">
    <property type="protein sequence ID" value="MFD0975356.1"/>
    <property type="molecule type" value="Genomic_DNA"/>
</dbReference>
<evidence type="ECO:0000313" key="1">
    <source>
        <dbReference type="EMBL" id="MFD0975356.1"/>
    </source>
</evidence>
<organism evidence="1 2">
    <name type="scientific">Salinimicrobium gaetbulicola</name>
    <dbReference type="NCBI Taxonomy" id="999702"/>
    <lineage>
        <taxon>Bacteria</taxon>
        <taxon>Pseudomonadati</taxon>
        <taxon>Bacteroidota</taxon>
        <taxon>Flavobacteriia</taxon>
        <taxon>Flavobacteriales</taxon>
        <taxon>Flavobacteriaceae</taxon>
        <taxon>Salinimicrobium</taxon>
    </lineage>
</organism>
<comment type="caution">
    <text evidence="1">The sequence shown here is derived from an EMBL/GenBank/DDBJ whole genome shotgun (WGS) entry which is preliminary data.</text>
</comment>
<proteinExistence type="predicted"/>
<accession>A0ABW3IB72</accession>
<name>A0ABW3IB72_9FLAO</name>
<protein>
    <recommendedName>
        <fullName evidence="3">Outer membrane lipoprotein-sorting protein</fullName>
    </recommendedName>
</protein>
<evidence type="ECO:0000313" key="2">
    <source>
        <dbReference type="Proteomes" id="UP001597100"/>
    </source>
</evidence>
<reference evidence="2" key="1">
    <citation type="journal article" date="2019" name="Int. J. Syst. Evol. Microbiol.">
        <title>The Global Catalogue of Microorganisms (GCM) 10K type strain sequencing project: providing services to taxonomists for standard genome sequencing and annotation.</title>
        <authorList>
            <consortium name="The Broad Institute Genomics Platform"/>
            <consortium name="The Broad Institute Genome Sequencing Center for Infectious Disease"/>
            <person name="Wu L."/>
            <person name="Ma J."/>
        </authorList>
    </citation>
    <scope>NUCLEOTIDE SEQUENCE [LARGE SCALE GENOMIC DNA]</scope>
    <source>
        <strain evidence="2">CCUG 60898</strain>
    </source>
</reference>
<gene>
    <name evidence="1" type="ORF">ACFQ1G_00995</name>
</gene>